<organism evidence="1 2">
    <name type="scientific">Aspergillus cavernicola</name>
    <dbReference type="NCBI Taxonomy" id="176166"/>
    <lineage>
        <taxon>Eukaryota</taxon>
        <taxon>Fungi</taxon>
        <taxon>Dikarya</taxon>
        <taxon>Ascomycota</taxon>
        <taxon>Pezizomycotina</taxon>
        <taxon>Eurotiomycetes</taxon>
        <taxon>Eurotiomycetidae</taxon>
        <taxon>Eurotiales</taxon>
        <taxon>Aspergillaceae</taxon>
        <taxon>Aspergillus</taxon>
        <taxon>Aspergillus subgen. Nidulantes</taxon>
    </lineage>
</organism>
<dbReference type="EMBL" id="JBFXLS010000007">
    <property type="protein sequence ID" value="KAL2832102.1"/>
    <property type="molecule type" value="Genomic_DNA"/>
</dbReference>
<gene>
    <name evidence="1" type="ORF">BDW59DRAFT_115458</name>
</gene>
<dbReference type="CDD" id="cd12148">
    <property type="entry name" value="fungal_TF_MHR"/>
    <property type="match status" value="1"/>
</dbReference>
<keyword evidence="2" id="KW-1185">Reference proteome</keyword>
<dbReference type="Proteomes" id="UP001610335">
    <property type="component" value="Unassembled WGS sequence"/>
</dbReference>
<dbReference type="InterPro" id="IPR053181">
    <property type="entry name" value="EcdB-like_regulator"/>
</dbReference>
<accession>A0ABR4IWE6</accession>
<name>A0ABR4IWE6_9EURO</name>
<dbReference type="PANTHER" id="PTHR47785">
    <property type="entry name" value="ZN(II)2CYS6 TRANSCRIPTION FACTOR (EUROFUNG)-RELATED-RELATED"/>
    <property type="match status" value="1"/>
</dbReference>
<evidence type="ECO:0000313" key="2">
    <source>
        <dbReference type="Proteomes" id="UP001610335"/>
    </source>
</evidence>
<proteinExistence type="predicted"/>
<dbReference type="PANTHER" id="PTHR47785:SF5">
    <property type="entry name" value="ZN(II)2CYS6 TRANSCRIPTION FACTOR (EUROFUNG)"/>
    <property type="match status" value="1"/>
</dbReference>
<protein>
    <submittedName>
        <fullName evidence="1">Uncharacterized protein</fullName>
    </submittedName>
</protein>
<evidence type="ECO:0000313" key="1">
    <source>
        <dbReference type="EMBL" id="KAL2832102.1"/>
    </source>
</evidence>
<comment type="caution">
    <text evidence="1">The sequence shown here is derived from an EMBL/GenBank/DDBJ whole genome shotgun (WGS) entry which is preliminary data.</text>
</comment>
<sequence>MPWYYYLSDVTLKRIEAQVLNTFYNNHNPDVKWNSSKLLQMTRMATIFENQIDDWFKTLSPIIHFEEWDKSPPQELIYNLQARVLGLRSWLYRPFVCYAIHNHNHSHSEGEEENNLSQIQIDKFVQKCIECCFHIIQSKPTRHRHHGTYYAARNVLSSALLIIAAVRAEDWWIT</sequence>
<reference evidence="1 2" key="1">
    <citation type="submission" date="2024-07" db="EMBL/GenBank/DDBJ databases">
        <title>Section-level genome sequencing and comparative genomics of Aspergillus sections Usti and Cavernicolus.</title>
        <authorList>
            <consortium name="Lawrence Berkeley National Laboratory"/>
            <person name="Nybo J.L."/>
            <person name="Vesth T.C."/>
            <person name="Theobald S."/>
            <person name="Frisvad J.C."/>
            <person name="Larsen T.O."/>
            <person name="Kjaerboelling I."/>
            <person name="Rothschild-Mancinelli K."/>
            <person name="Lyhne E.K."/>
            <person name="Kogle M.E."/>
            <person name="Barry K."/>
            <person name="Clum A."/>
            <person name="Na H."/>
            <person name="Ledsgaard L."/>
            <person name="Lin J."/>
            <person name="Lipzen A."/>
            <person name="Kuo A."/>
            <person name="Riley R."/>
            <person name="Mondo S."/>
            <person name="LaButti K."/>
            <person name="Haridas S."/>
            <person name="Pangalinan J."/>
            <person name="Salamov A.A."/>
            <person name="Simmons B.A."/>
            <person name="Magnuson J.K."/>
            <person name="Chen J."/>
            <person name="Drula E."/>
            <person name="Henrissat B."/>
            <person name="Wiebenga A."/>
            <person name="Lubbers R.J."/>
            <person name="Gomes A.C."/>
            <person name="Makela M.R."/>
            <person name="Stajich J."/>
            <person name="Grigoriev I.V."/>
            <person name="Mortensen U.H."/>
            <person name="De vries R.P."/>
            <person name="Baker S.E."/>
            <person name="Andersen M.R."/>
        </authorList>
    </citation>
    <scope>NUCLEOTIDE SEQUENCE [LARGE SCALE GENOMIC DNA]</scope>
    <source>
        <strain evidence="1 2">CBS 600.67</strain>
    </source>
</reference>